<dbReference type="OrthoDB" id="5245088at2"/>
<keyword evidence="2" id="KW-0472">Membrane</keyword>
<dbReference type="InterPro" id="IPR050570">
    <property type="entry name" value="Cell_wall_metabolism_enzyme"/>
</dbReference>
<evidence type="ECO:0000256" key="1">
    <source>
        <dbReference type="ARBA" id="ARBA00022729"/>
    </source>
</evidence>
<dbReference type="InterPro" id="IPR016047">
    <property type="entry name" value="M23ase_b-sheet_dom"/>
</dbReference>
<dbReference type="InterPro" id="IPR011055">
    <property type="entry name" value="Dup_hybrid_motif"/>
</dbReference>
<evidence type="ECO:0000256" key="2">
    <source>
        <dbReference type="SAM" id="Phobius"/>
    </source>
</evidence>
<reference evidence="4 5" key="1">
    <citation type="submission" date="2018-12" db="EMBL/GenBank/DDBJ databases">
        <authorList>
            <person name="Li F."/>
        </authorList>
    </citation>
    <scope>NUCLEOTIDE SEQUENCE [LARGE SCALE GENOMIC DNA]</scope>
    <source>
        <strain evidence="4 5">8H24J-4-2</strain>
    </source>
</reference>
<feature type="domain" description="M23ase beta-sheet core" evidence="3">
    <location>
        <begin position="176"/>
        <end position="270"/>
    </location>
</feature>
<comment type="caution">
    <text evidence="4">The sequence shown here is derived from an EMBL/GenBank/DDBJ whole genome shotgun (WGS) entry which is preliminary data.</text>
</comment>
<evidence type="ECO:0000313" key="4">
    <source>
        <dbReference type="EMBL" id="RWZ61156.1"/>
    </source>
</evidence>
<dbReference type="PANTHER" id="PTHR21666">
    <property type="entry name" value="PEPTIDASE-RELATED"/>
    <property type="match status" value="1"/>
</dbReference>
<keyword evidence="2" id="KW-0812">Transmembrane</keyword>
<dbReference type="AlphaFoldDB" id="A0A444QAR0"/>
<dbReference type="PANTHER" id="PTHR21666:SF289">
    <property type="entry name" value="L-ALA--D-GLU ENDOPEPTIDASE"/>
    <property type="match status" value="1"/>
</dbReference>
<dbReference type="Gene3D" id="2.70.70.10">
    <property type="entry name" value="Glucose Permease (Domain IIA)"/>
    <property type="match status" value="1"/>
</dbReference>
<keyword evidence="2" id="KW-1133">Transmembrane helix</keyword>
<proteinExistence type="predicted"/>
<evidence type="ECO:0000259" key="3">
    <source>
        <dbReference type="Pfam" id="PF01551"/>
    </source>
</evidence>
<protein>
    <submittedName>
        <fullName evidence="4">M23 family metallopeptidase</fullName>
    </submittedName>
</protein>
<organism evidence="4 5">
    <name type="scientific">Labedella populi</name>
    <dbReference type="NCBI Taxonomy" id="2498850"/>
    <lineage>
        <taxon>Bacteria</taxon>
        <taxon>Bacillati</taxon>
        <taxon>Actinomycetota</taxon>
        <taxon>Actinomycetes</taxon>
        <taxon>Micrococcales</taxon>
        <taxon>Microbacteriaceae</taxon>
        <taxon>Labedella</taxon>
    </lineage>
</organism>
<feature type="transmembrane region" description="Helical" evidence="2">
    <location>
        <begin position="106"/>
        <end position="125"/>
    </location>
</feature>
<evidence type="ECO:0000313" key="5">
    <source>
        <dbReference type="Proteomes" id="UP000288603"/>
    </source>
</evidence>
<gene>
    <name evidence="4" type="ORF">ELQ92_08945</name>
</gene>
<dbReference type="Proteomes" id="UP000288603">
    <property type="component" value="Unassembled WGS sequence"/>
</dbReference>
<dbReference type="SUPFAM" id="SSF51261">
    <property type="entry name" value="Duplicated hybrid motif"/>
    <property type="match status" value="1"/>
</dbReference>
<dbReference type="EMBL" id="RZNC01000003">
    <property type="protein sequence ID" value="RWZ61156.1"/>
    <property type="molecule type" value="Genomic_DNA"/>
</dbReference>
<accession>A0A444QAR0</accession>
<keyword evidence="5" id="KW-1185">Reference proteome</keyword>
<dbReference type="Pfam" id="PF01551">
    <property type="entry name" value="Peptidase_M23"/>
    <property type="match status" value="1"/>
</dbReference>
<dbReference type="GO" id="GO:0004222">
    <property type="term" value="F:metalloendopeptidase activity"/>
    <property type="evidence" value="ECO:0007669"/>
    <property type="project" value="TreeGrafter"/>
</dbReference>
<keyword evidence="1" id="KW-0732">Signal</keyword>
<dbReference type="CDD" id="cd12797">
    <property type="entry name" value="M23_peptidase"/>
    <property type="match status" value="1"/>
</dbReference>
<name>A0A444QAR0_9MICO</name>
<sequence>MPWRTSANPPFELTLERGKDRWMCCREWARVVTPPSEVLPSGYTTAVHIQDDGSVLLHRSRDADPRDPPRLTRTMRFPLLTRSFGDRSRCARSGNDRRLGHRRPRAVVVIVGLVGGALAVAMAPAHAGGAAAGLTVTARDENPGARAPGGSWSWPVGEPRVVVRGFIPPEHRFGAGHRGLDIAAREGDTVVAPSAGVVLFAGPVAGRSVVTVDHGRGVVSSYDPVEPLVVTGESVAAGGRLGILGPGVAMHCRAGCVHVGVRRDGAYVDPAPFFRPPRRSVLLPLEP</sequence>